<dbReference type="PANTHER" id="PTHR37533">
    <property type="entry name" value="FLAGELLAR HOOK-LENGTH CONTROL PROTEIN"/>
    <property type="match status" value="1"/>
</dbReference>
<dbReference type="InterPro" id="IPR052563">
    <property type="entry name" value="FliK"/>
</dbReference>
<feature type="region of interest" description="Disordered" evidence="1">
    <location>
        <begin position="214"/>
        <end position="233"/>
    </location>
</feature>
<dbReference type="EMBL" id="JAUYVT010000001">
    <property type="protein sequence ID" value="MDP2563386.1"/>
    <property type="molecule type" value="Genomic_DNA"/>
</dbReference>
<evidence type="ECO:0000259" key="2">
    <source>
        <dbReference type="Pfam" id="PF02120"/>
    </source>
</evidence>
<organism evidence="3 4">
    <name type="scientific">Pseudoalteromonas marina</name>
    <dbReference type="NCBI Taxonomy" id="267375"/>
    <lineage>
        <taxon>Bacteria</taxon>
        <taxon>Pseudomonadati</taxon>
        <taxon>Pseudomonadota</taxon>
        <taxon>Gammaproteobacteria</taxon>
        <taxon>Alteromonadales</taxon>
        <taxon>Pseudoalteromonadaceae</taxon>
        <taxon>Pseudoalteromonas</taxon>
    </lineage>
</organism>
<accession>A0ABT9F9C2</accession>
<feature type="region of interest" description="Disordered" evidence="1">
    <location>
        <begin position="502"/>
        <end position="537"/>
    </location>
</feature>
<evidence type="ECO:0000256" key="1">
    <source>
        <dbReference type="SAM" id="MobiDB-lite"/>
    </source>
</evidence>
<dbReference type="InterPro" id="IPR038610">
    <property type="entry name" value="FliK-like_C_sf"/>
</dbReference>
<comment type="caution">
    <text evidence="3">The sequence shown here is derived from an EMBL/GenBank/DDBJ whole genome shotgun (WGS) entry which is preliminary data.</text>
</comment>
<keyword evidence="3" id="KW-0282">Flagellum</keyword>
<proteinExistence type="predicted"/>
<feature type="compositionally biased region" description="Polar residues" evidence="1">
    <location>
        <begin position="502"/>
        <end position="518"/>
    </location>
</feature>
<sequence length="765" mass="82754">MAMNDISVSISADKESFLAFKDSSLADSADESGAEFFTQLQDAHTTFEPTKKEINKPETDTLSAASADSSSVTNEKLNSDSDDEDIAQINLSGSDILEQINSSQLMNTEVTKPSEKAKDINLADTSTNKTPLVIADLKEKLPVKGYVAVPAKDLPVKDEVGKIIRPHATLTDNNTSGVASLVNDEDINDSSNSQRQNKTSLAQAVEAELNIKSDKVKHPAQAQSITQGFDTKDNGADTNKGIFTDKITASQSSVFSDVSVNSDQTILKTDVDKIVTTQRTVENSGKVNANTLAQNTIAKNTVAELTENTLTATSPNSNITETEKTDAINALIAKDVNAFKTDKVLASLTPEQLTKLQTEIKPVMLDASSKAEKLTVLKQMLTQFIADNKQPQSTDVKLSPSEQFNTLSGTEKQALLTQLNAFIKAEQPKGEQLAAIKQAIGELKVLVAKDANQSSDTKFTISQKAVNDSQKLPQTNESQIDKVVTLPIKGEEITKPVTFVASQTPNTVNRPQKVSVKSSSEDSADPTKLAAQPTSDEELTKALEQLQKEGLKNTTAEQSPAKVMQLFNHITNALNTTQTSAQSYYDSVDYEMGLLDQQAIQNQQLQSTAQTKQVSIDPGMMQAINIVKSDAAKLLQERVSSMLSINNKEAEIRLDPPEMGSMQIRVRSDAEQAQINFVVQNQQAKEALEQSMPRLREMLAQQGLELGESTISYGQSGGENAEQNESGAGEQLAKNGASNSESDEPSNSPEQTSEQQTSSSIDYYA</sequence>
<dbReference type="CDD" id="cd17470">
    <property type="entry name" value="T3SS_Flik_C"/>
    <property type="match status" value="1"/>
</dbReference>
<feature type="compositionally biased region" description="Basic and acidic residues" evidence="1">
    <location>
        <begin position="49"/>
        <end position="59"/>
    </location>
</feature>
<feature type="domain" description="Flagellar hook-length control protein-like C-terminal" evidence="2">
    <location>
        <begin position="637"/>
        <end position="718"/>
    </location>
</feature>
<dbReference type="InterPro" id="IPR021136">
    <property type="entry name" value="Flagellar_hook_control-like_C"/>
</dbReference>
<name>A0ABT9F9C2_9GAMM</name>
<feature type="compositionally biased region" description="Low complexity" evidence="1">
    <location>
        <begin position="745"/>
        <end position="765"/>
    </location>
</feature>
<keyword evidence="3" id="KW-0966">Cell projection</keyword>
<dbReference type="Gene3D" id="3.30.750.140">
    <property type="match status" value="1"/>
</dbReference>
<keyword evidence="3" id="KW-0969">Cilium</keyword>
<feature type="region of interest" description="Disordered" evidence="1">
    <location>
        <begin position="709"/>
        <end position="765"/>
    </location>
</feature>
<keyword evidence="4" id="KW-1185">Reference proteome</keyword>
<protein>
    <submittedName>
        <fullName evidence="3">Flagellar hook-length control protein FliK</fullName>
    </submittedName>
</protein>
<reference evidence="3" key="1">
    <citation type="submission" date="2023-07" db="EMBL/GenBank/DDBJ databases">
        <title>Genome content predicts the carbon catabolic preferences of heterotrophic bacteria.</title>
        <authorList>
            <person name="Gralka M."/>
        </authorList>
    </citation>
    <scope>NUCLEOTIDE SEQUENCE</scope>
    <source>
        <strain evidence="3">4G09</strain>
    </source>
</reference>
<feature type="region of interest" description="Disordered" evidence="1">
    <location>
        <begin position="47"/>
        <end position="83"/>
    </location>
</feature>
<dbReference type="Proteomes" id="UP001177212">
    <property type="component" value="Unassembled WGS sequence"/>
</dbReference>
<evidence type="ECO:0000313" key="4">
    <source>
        <dbReference type="Proteomes" id="UP001177212"/>
    </source>
</evidence>
<dbReference type="PANTHER" id="PTHR37533:SF2">
    <property type="entry name" value="FLAGELLAR HOOK-LENGTH CONTROL PROTEIN"/>
    <property type="match status" value="1"/>
</dbReference>
<dbReference type="Pfam" id="PF02120">
    <property type="entry name" value="Flg_hook"/>
    <property type="match status" value="1"/>
</dbReference>
<gene>
    <name evidence="3" type="ORF">Q8W34_01975</name>
</gene>
<evidence type="ECO:0000313" key="3">
    <source>
        <dbReference type="EMBL" id="MDP2563386.1"/>
    </source>
</evidence>